<evidence type="ECO:0000256" key="1">
    <source>
        <dbReference type="SAM" id="MobiDB-lite"/>
    </source>
</evidence>
<dbReference type="OrthoDB" id="4485680at2"/>
<dbReference type="RefSeq" id="WP_052113660.1">
    <property type="nucleotide sequence ID" value="NZ_BJYK01000001.1"/>
</dbReference>
<protein>
    <submittedName>
        <fullName evidence="3">Uncharacterized protein</fullName>
    </submittedName>
</protein>
<name>A0A511YW27_9CELL</name>
<keyword evidence="4" id="KW-1185">Reference proteome</keyword>
<keyword evidence="2" id="KW-1133">Transmembrane helix</keyword>
<dbReference type="Proteomes" id="UP000321484">
    <property type="component" value="Unassembled WGS sequence"/>
</dbReference>
<evidence type="ECO:0000256" key="2">
    <source>
        <dbReference type="SAM" id="Phobius"/>
    </source>
</evidence>
<reference evidence="3 4" key="1">
    <citation type="submission" date="2019-07" db="EMBL/GenBank/DDBJ databases">
        <title>Whole genome shotgun sequence of Actinotalea fermentans NBRC 105374.</title>
        <authorList>
            <person name="Hosoyama A."/>
            <person name="Uohara A."/>
            <person name="Ohji S."/>
            <person name="Ichikawa N."/>
        </authorList>
    </citation>
    <scope>NUCLEOTIDE SEQUENCE [LARGE SCALE GENOMIC DNA]</scope>
    <source>
        <strain evidence="3 4">NBRC 105374</strain>
    </source>
</reference>
<organism evidence="3 4">
    <name type="scientific">Actinotalea fermentans</name>
    <dbReference type="NCBI Taxonomy" id="43671"/>
    <lineage>
        <taxon>Bacteria</taxon>
        <taxon>Bacillati</taxon>
        <taxon>Actinomycetota</taxon>
        <taxon>Actinomycetes</taxon>
        <taxon>Micrococcales</taxon>
        <taxon>Cellulomonadaceae</taxon>
        <taxon>Actinotalea</taxon>
    </lineage>
</organism>
<comment type="caution">
    <text evidence="3">The sequence shown here is derived from an EMBL/GenBank/DDBJ whole genome shotgun (WGS) entry which is preliminary data.</text>
</comment>
<keyword evidence="2" id="KW-0472">Membrane</keyword>
<proteinExistence type="predicted"/>
<feature type="transmembrane region" description="Helical" evidence="2">
    <location>
        <begin position="21"/>
        <end position="43"/>
    </location>
</feature>
<keyword evidence="2" id="KW-0812">Transmembrane</keyword>
<gene>
    <name evidence="3" type="ORF">AFE02nite_11580</name>
</gene>
<accession>A0A511YW27</accession>
<feature type="region of interest" description="Disordered" evidence="1">
    <location>
        <begin position="49"/>
        <end position="77"/>
    </location>
</feature>
<dbReference type="EMBL" id="BJYK01000001">
    <property type="protein sequence ID" value="GEN79424.1"/>
    <property type="molecule type" value="Genomic_DNA"/>
</dbReference>
<evidence type="ECO:0000313" key="4">
    <source>
        <dbReference type="Proteomes" id="UP000321484"/>
    </source>
</evidence>
<sequence>MSGTGAPERRGGPSLSPTGQRTFLVVDAILVVTFAVLLVLHLVNSAAAPSTPAAAATPTPTSSAAPETTPEATAPSAPADNAALAEFVLPSGNIWCSMTQTSATCVIGQFSFAPPTPPPGCTGTVGPVFTVTAADGAAQPCVPEVPPRPDDAPVLEYGQASTIGEMTCYSSRNGATCRHNPTGEGFSVARAGYTTL</sequence>
<evidence type="ECO:0000313" key="3">
    <source>
        <dbReference type="EMBL" id="GEN79424.1"/>
    </source>
</evidence>
<dbReference type="AlphaFoldDB" id="A0A511YW27"/>